<name>A0A818T3J0_9BILA</name>
<dbReference type="PANTHER" id="PTHR32385">
    <property type="entry name" value="MANNOSYL PHOSPHORYLINOSITOL CERAMIDE SYNTHASE"/>
    <property type="match status" value="1"/>
</dbReference>
<dbReference type="Proteomes" id="UP000663836">
    <property type="component" value="Unassembled WGS sequence"/>
</dbReference>
<organism evidence="2 3">
    <name type="scientific">Rotaria sordida</name>
    <dbReference type="NCBI Taxonomy" id="392033"/>
    <lineage>
        <taxon>Eukaryota</taxon>
        <taxon>Metazoa</taxon>
        <taxon>Spiralia</taxon>
        <taxon>Gnathifera</taxon>
        <taxon>Rotifera</taxon>
        <taxon>Eurotatoria</taxon>
        <taxon>Bdelloidea</taxon>
        <taxon>Philodinida</taxon>
        <taxon>Philodinidae</taxon>
        <taxon>Rotaria</taxon>
    </lineage>
</organism>
<dbReference type="GO" id="GO:0000030">
    <property type="term" value="F:mannosyltransferase activity"/>
    <property type="evidence" value="ECO:0007669"/>
    <property type="project" value="TreeGrafter"/>
</dbReference>
<proteinExistence type="predicted"/>
<sequence length="198" mass="22902">MNSNSQRRIPRIIHQTWKDTNIPPRWNHSVQSVRKLNANKFEYRLWTDEDIYEFVREKEPDLYMNTFLAYSYDIQRVDAFRYILLYYVGGVYVDMDIGCSTSLDILLDALEALDPQAKHLAAFPATKPNGLSNDFMDHLSNQPAFVFLTKTSLNILLIECSDGRFGDTNDTPINSTDPNAKNKHYCWQRCTSGGSEIF</sequence>
<comment type="caution">
    <text evidence="2">The sequence shown here is derived from an EMBL/GenBank/DDBJ whole genome shotgun (WGS) entry which is preliminary data.</text>
</comment>
<dbReference type="InterPro" id="IPR051706">
    <property type="entry name" value="Glycosyltransferase_domain"/>
</dbReference>
<dbReference type="PANTHER" id="PTHR32385:SF15">
    <property type="entry name" value="INOSITOL PHOSPHOCERAMIDE MANNOSYLTRANSFERASE 1"/>
    <property type="match status" value="1"/>
</dbReference>
<accession>A0A818T3J0</accession>
<dbReference type="InterPro" id="IPR007577">
    <property type="entry name" value="GlycoTrfase_DXD_sugar-bd_CS"/>
</dbReference>
<protein>
    <submittedName>
        <fullName evidence="2">Uncharacterized protein</fullName>
    </submittedName>
</protein>
<dbReference type="Pfam" id="PF04488">
    <property type="entry name" value="Gly_transf_sug"/>
    <property type="match status" value="1"/>
</dbReference>
<gene>
    <name evidence="2" type="ORF">JBS370_LOCUS7889</name>
</gene>
<dbReference type="InterPro" id="IPR029044">
    <property type="entry name" value="Nucleotide-diphossugar_trans"/>
</dbReference>
<dbReference type="GO" id="GO:0051999">
    <property type="term" value="P:mannosyl-inositol phosphorylceramide biosynthetic process"/>
    <property type="evidence" value="ECO:0007669"/>
    <property type="project" value="TreeGrafter"/>
</dbReference>
<dbReference type="GO" id="GO:0016020">
    <property type="term" value="C:membrane"/>
    <property type="evidence" value="ECO:0007669"/>
    <property type="project" value="GOC"/>
</dbReference>
<evidence type="ECO:0000256" key="1">
    <source>
        <dbReference type="ARBA" id="ARBA00022679"/>
    </source>
</evidence>
<evidence type="ECO:0000313" key="3">
    <source>
        <dbReference type="Proteomes" id="UP000663836"/>
    </source>
</evidence>
<keyword evidence="1" id="KW-0808">Transferase</keyword>
<dbReference type="EMBL" id="CAJOBD010000482">
    <property type="protein sequence ID" value="CAF3676267.1"/>
    <property type="molecule type" value="Genomic_DNA"/>
</dbReference>
<evidence type="ECO:0000313" key="2">
    <source>
        <dbReference type="EMBL" id="CAF3676267.1"/>
    </source>
</evidence>
<reference evidence="2" key="1">
    <citation type="submission" date="2021-02" db="EMBL/GenBank/DDBJ databases">
        <authorList>
            <person name="Nowell W R."/>
        </authorList>
    </citation>
    <scope>NUCLEOTIDE SEQUENCE</scope>
</reference>
<dbReference type="AlphaFoldDB" id="A0A818T3J0"/>
<dbReference type="Gene3D" id="3.90.550.20">
    <property type="match status" value="1"/>
</dbReference>
<dbReference type="SUPFAM" id="SSF53448">
    <property type="entry name" value="Nucleotide-diphospho-sugar transferases"/>
    <property type="match status" value="1"/>
</dbReference>